<feature type="domain" description="FAS1" evidence="2">
    <location>
        <begin position="42"/>
        <end position="178"/>
    </location>
</feature>
<gene>
    <name evidence="3" type="ORF">C8D94_103258</name>
</gene>
<feature type="chain" id="PRO_5017083904" evidence="1">
    <location>
        <begin position="20"/>
        <end position="183"/>
    </location>
</feature>
<name>A0A370QAN8_9FLAO</name>
<feature type="signal peptide" evidence="1">
    <location>
        <begin position="1"/>
        <end position="19"/>
    </location>
</feature>
<dbReference type="AlphaFoldDB" id="A0A370QAN8"/>
<dbReference type="InterPro" id="IPR000782">
    <property type="entry name" value="FAS1_domain"/>
</dbReference>
<protein>
    <submittedName>
        <fullName evidence="3">Putative surface protein with fasciclin (FAS1) repeats</fullName>
    </submittedName>
</protein>
<dbReference type="InterPro" id="IPR036378">
    <property type="entry name" value="FAS1_dom_sf"/>
</dbReference>
<keyword evidence="4" id="KW-1185">Reference proteome</keyword>
<dbReference type="Proteomes" id="UP000255317">
    <property type="component" value="Unassembled WGS sequence"/>
</dbReference>
<organism evidence="3 4">
    <name type="scientific">Marinirhabdus gelatinilytica</name>
    <dbReference type="NCBI Taxonomy" id="1703343"/>
    <lineage>
        <taxon>Bacteria</taxon>
        <taxon>Pseudomonadati</taxon>
        <taxon>Bacteroidota</taxon>
        <taxon>Flavobacteriia</taxon>
        <taxon>Flavobacteriales</taxon>
        <taxon>Flavobacteriaceae</taxon>
    </lineage>
</organism>
<dbReference type="Pfam" id="PF02469">
    <property type="entry name" value="Fasciclin"/>
    <property type="match status" value="1"/>
</dbReference>
<dbReference type="SUPFAM" id="SSF82153">
    <property type="entry name" value="FAS1 domain"/>
    <property type="match status" value="1"/>
</dbReference>
<dbReference type="OrthoDB" id="1442729at2"/>
<evidence type="ECO:0000313" key="3">
    <source>
        <dbReference type="EMBL" id="RDK85433.1"/>
    </source>
</evidence>
<keyword evidence="1" id="KW-0732">Signal</keyword>
<accession>A0A370QAN8</accession>
<reference evidence="3 4" key="1">
    <citation type="submission" date="2018-07" db="EMBL/GenBank/DDBJ databases">
        <title>Genomic Encyclopedia of Type Strains, Phase IV (KMG-IV): sequencing the most valuable type-strain genomes for metagenomic binning, comparative biology and taxonomic classification.</title>
        <authorList>
            <person name="Goeker M."/>
        </authorList>
    </citation>
    <scope>NUCLEOTIDE SEQUENCE [LARGE SCALE GENOMIC DNA]</scope>
    <source>
        <strain evidence="3 4">DSM 101478</strain>
    </source>
</reference>
<sequence>MKLKSLLVVALLGVFTATAQKYTNTQMQNTTKEWKGLTFSSEKSIFQNIGNTDAFSKAAPLLKEGVIAEDAMLTAFVMVNSSFDKFSKDEEEEFFTNLQKSFITYYFIPGRVDGNALQKAVANGNGVAYFDTVLGQRLGVKEVKGNLVLFDAKGNTAKIIGQDYYHKNGFFHIIDGLLLPGTK</sequence>
<dbReference type="EMBL" id="QRAO01000003">
    <property type="protein sequence ID" value="RDK85433.1"/>
    <property type="molecule type" value="Genomic_DNA"/>
</dbReference>
<evidence type="ECO:0000256" key="1">
    <source>
        <dbReference type="SAM" id="SignalP"/>
    </source>
</evidence>
<dbReference type="Gene3D" id="2.30.180.10">
    <property type="entry name" value="FAS1 domain"/>
    <property type="match status" value="1"/>
</dbReference>
<proteinExistence type="predicted"/>
<comment type="caution">
    <text evidence="3">The sequence shown here is derived from an EMBL/GenBank/DDBJ whole genome shotgun (WGS) entry which is preliminary data.</text>
</comment>
<dbReference type="PROSITE" id="PS50213">
    <property type="entry name" value="FAS1"/>
    <property type="match status" value="1"/>
</dbReference>
<dbReference type="SMART" id="SM00554">
    <property type="entry name" value="FAS1"/>
    <property type="match status" value="1"/>
</dbReference>
<evidence type="ECO:0000259" key="2">
    <source>
        <dbReference type="PROSITE" id="PS50213"/>
    </source>
</evidence>
<dbReference type="RefSeq" id="WP_115123854.1">
    <property type="nucleotide sequence ID" value="NZ_QRAO01000003.1"/>
</dbReference>
<evidence type="ECO:0000313" key="4">
    <source>
        <dbReference type="Proteomes" id="UP000255317"/>
    </source>
</evidence>